<accession>A0ABP4XNZ3</accession>
<dbReference type="Proteomes" id="UP001499938">
    <property type="component" value="Unassembled WGS sequence"/>
</dbReference>
<evidence type="ECO:0000259" key="1">
    <source>
        <dbReference type="Pfam" id="PF02796"/>
    </source>
</evidence>
<organism evidence="2 3">
    <name type="scientific">Nostocoides veronense</name>
    <dbReference type="NCBI Taxonomy" id="330836"/>
    <lineage>
        <taxon>Bacteria</taxon>
        <taxon>Bacillati</taxon>
        <taxon>Actinomycetota</taxon>
        <taxon>Actinomycetes</taxon>
        <taxon>Micrococcales</taxon>
        <taxon>Intrasporangiaceae</taxon>
        <taxon>Nostocoides</taxon>
    </lineage>
</organism>
<gene>
    <name evidence="2" type="ORF">GCM10009811_08070</name>
</gene>
<sequence>MGTLLPLTRQAIAGRCEKWAPELRLRDPFSVALASVNPNPLKPPSSLVRTQMAVPVASASSVTASRRVLEKDKDRIVQLYQSGQTSLEVAEEVGVAKSTVLRVLHERGIPIRPWGRHR</sequence>
<evidence type="ECO:0000313" key="3">
    <source>
        <dbReference type="Proteomes" id="UP001499938"/>
    </source>
</evidence>
<comment type="caution">
    <text evidence="2">The sequence shown here is derived from an EMBL/GenBank/DDBJ whole genome shotgun (WGS) entry which is preliminary data.</text>
</comment>
<feature type="domain" description="Resolvase HTH" evidence="1">
    <location>
        <begin position="72"/>
        <end position="106"/>
    </location>
</feature>
<dbReference type="InterPro" id="IPR006120">
    <property type="entry name" value="Resolvase_HTH_dom"/>
</dbReference>
<dbReference type="Gene3D" id="1.10.10.60">
    <property type="entry name" value="Homeodomain-like"/>
    <property type="match status" value="1"/>
</dbReference>
<dbReference type="EMBL" id="BAAAPO010000015">
    <property type="protein sequence ID" value="GAA1785311.1"/>
    <property type="molecule type" value="Genomic_DNA"/>
</dbReference>
<proteinExistence type="predicted"/>
<name>A0ABP4XNZ3_9MICO</name>
<keyword evidence="3" id="KW-1185">Reference proteome</keyword>
<dbReference type="Pfam" id="PF02796">
    <property type="entry name" value="HTH_7"/>
    <property type="match status" value="1"/>
</dbReference>
<evidence type="ECO:0000313" key="2">
    <source>
        <dbReference type="EMBL" id="GAA1785311.1"/>
    </source>
</evidence>
<protein>
    <recommendedName>
        <fullName evidence="1">Resolvase HTH domain-containing protein</fullName>
    </recommendedName>
</protein>
<reference evidence="3" key="1">
    <citation type="journal article" date="2019" name="Int. J. Syst. Evol. Microbiol.">
        <title>The Global Catalogue of Microorganisms (GCM) 10K type strain sequencing project: providing services to taxonomists for standard genome sequencing and annotation.</title>
        <authorList>
            <consortium name="The Broad Institute Genomics Platform"/>
            <consortium name="The Broad Institute Genome Sequencing Center for Infectious Disease"/>
            <person name="Wu L."/>
            <person name="Ma J."/>
        </authorList>
    </citation>
    <scope>NUCLEOTIDE SEQUENCE [LARGE SCALE GENOMIC DNA]</scope>
    <source>
        <strain evidence="3">JCM 15592</strain>
    </source>
</reference>